<evidence type="ECO:0000259" key="6">
    <source>
        <dbReference type="Pfam" id="PF13178"/>
    </source>
</evidence>
<dbReference type="Pfam" id="PF00612">
    <property type="entry name" value="IQ"/>
    <property type="match status" value="2"/>
</dbReference>
<dbReference type="Proteomes" id="UP000289340">
    <property type="component" value="Chromosome 3"/>
</dbReference>
<dbReference type="InterPro" id="IPR025064">
    <property type="entry name" value="DUF4005"/>
</dbReference>
<comment type="subunit">
    <text evidence="3">Binds to multiple calmodulin (CaM) in the presence of Ca(2+) and CaM-like proteins.</text>
</comment>
<evidence type="ECO:0000256" key="3">
    <source>
        <dbReference type="ARBA" id="ARBA00024378"/>
    </source>
</evidence>
<evidence type="ECO:0000313" key="8">
    <source>
        <dbReference type="EMBL" id="RZC22338.1"/>
    </source>
</evidence>
<feature type="region of interest" description="Disordered" evidence="5">
    <location>
        <begin position="352"/>
        <end position="374"/>
    </location>
</feature>
<dbReference type="PANTHER" id="PTHR32295">
    <property type="entry name" value="IQ-DOMAIN 5-RELATED"/>
    <property type="match status" value="1"/>
</dbReference>
<keyword evidence="1" id="KW-0112">Calmodulin-binding</keyword>
<dbReference type="Pfam" id="PF13178">
    <property type="entry name" value="DUF4005"/>
    <property type="match status" value="1"/>
</dbReference>
<dbReference type="SUPFAM" id="SSF52540">
    <property type="entry name" value="P-loop containing nucleoside triphosphate hydrolases"/>
    <property type="match status" value="1"/>
</dbReference>
<name>A0A0B2RI19_GLYSO</name>
<comment type="similarity">
    <text evidence="2">Belongs to the IQD family.</text>
</comment>
<evidence type="ECO:0000256" key="2">
    <source>
        <dbReference type="ARBA" id="ARBA00024341"/>
    </source>
</evidence>
<accession>A0A0B2RI19</accession>
<comment type="function">
    <text evidence="4">May be involved in cooperative interactions with calmodulins or calmodulin-like proteins. Recruits calmodulin proteins to microtubules, thus being a potential scaffold in cellular signaling and trafficking. May associate with nucleic acids and regulate gene expression at the transcriptional or post-transcriptional level.</text>
</comment>
<evidence type="ECO:0000256" key="4">
    <source>
        <dbReference type="ARBA" id="ARBA00045534"/>
    </source>
</evidence>
<dbReference type="CDD" id="cd23767">
    <property type="entry name" value="IQCD"/>
    <property type="match status" value="1"/>
</dbReference>
<dbReference type="InterPro" id="IPR000048">
    <property type="entry name" value="IQ_motif_EF-hand-BS"/>
</dbReference>
<evidence type="ECO:0000256" key="5">
    <source>
        <dbReference type="SAM" id="MobiDB-lite"/>
    </source>
</evidence>
<reference evidence="7" key="1">
    <citation type="submission" date="2014-07" db="EMBL/GenBank/DDBJ databases">
        <title>Identification of a novel salt tolerance gene in wild soybean by whole-genome sequencing.</title>
        <authorList>
            <person name="Lam H.-M."/>
            <person name="Qi X."/>
            <person name="Li M.-W."/>
            <person name="Liu X."/>
            <person name="Xie M."/>
            <person name="Ni M."/>
            <person name="Xu X."/>
        </authorList>
    </citation>
    <scope>NUCLEOTIDE SEQUENCE [LARGE SCALE GENOMIC DNA]</scope>
    <source>
        <tissue evidence="7">Root</tissue>
    </source>
</reference>
<dbReference type="EMBL" id="KN651118">
    <property type="protein sequence ID" value="KHN31452.1"/>
    <property type="molecule type" value="Genomic_DNA"/>
</dbReference>
<proteinExistence type="inferred from homology"/>
<feature type="compositionally biased region" description="Basic and acidic residues" evidence="5">
    <location>
        <begin position="294"/>
        <end position="308"/>
    </location>
</feature>
<dbReference type="Proteomes" id="UP000053555">
    <property type="component" value="Unassembled WGS sequence"/>
</dbReference>
<evidence type="ECO:0000313" key="9">
    <source>
        <dbReference type="Proteomes" id="UP000289340"/>
    </source>
</evidence>
<protein>
    <submittedName>
        <fullName evidence="7">Protein IQ-DOMAIN 31</fullName>
    </submittedName>
</protein>
<organism evidence="7">
    <name type="scientific">Glycine soja</name>
    <name type="common">Wild soybean</name>
    <dbReference type="NCBI Taxonomy" id="3848"/>
    <lineage>
        <taxon>Eukaryota</taxon>
        <taxon>Viridiplantae</taxon>
        <taxon>Streptophyta</taxon>
        <taxon>Embryophyta</taxon>
        <taxon>Tracheophyta</taxon>
        <taxon>Spermatophyta</taxon>
        <taxon>Magnoliopsida</taxon>
        <taxon>eudicotyledons</taxon>
        <taxon>Gunneridae</taxon>
        <taxon>Pentapetalae</taxon>
        <taxon>rosids</taxon>
        <taxon>fabids</taxon>
        <taxon>Fabales</taxon>
        <taxon>Fabaceae</taxon>
        <taxon>Papilionoideae</taxon>
        <taxon>50 kb inversion clade</taxon>
        <taxon>NPAAA clade</taxon>
        <taxon>indigoferoid/millettioid clade</taxon>
        <taxon>Phaseoleae</taxon>
        <taxon>Glycine</taxon>
        <taxon>Glycine subgen. Soja</taxon>
    </lineage>
</organism>
<gene>
    <name evidence="8" type="ORF">D0Y65_008141</name>
    <name evidence="7" type="ORF">glysoja_035559</name>
</gene>
<feature type="region of interest" description="Disordered" evidence="5">
    <location>
        <begin position="273"/>
        <end position="332"/>
    </location>
</feature>
<feature type="compositionally biased region" description="Polar residues" evidence="5">
    <location>
        <begin position="273"/>
        <end position="293"/>
    </location>
</feature>
<reference evidence="8 9" key="2">
    <citation type="submission" date="2018-09" db="EMBL/GenBank/DDBJ databases">
        <title>A high-quality reference genome of wild soybean provides a powerful tool to mine soybean genomes.</title>
        <authorList>
            <person name="Xie M."/>
            <person name="Chung C.Y.L."/>
            <person name="Li M.-W."/>
            <person name="Wong F.-L."/>
            <person name="Chan T.-F."/>
            <person name="Lam H.-M."/>
        </authorList>
    </citation>
    <scope>NUCLEOTIDE SEQUENCE [LARGE SCALE GENOMIC DNA]</scope>
    <source>
        <strain evidence="9">cv. W05</strain>
        <tissue evidence="8">Hypocotyl of etiolated seedlings</tissue>
    </source>
</reference>
<evidence type="ECO:0000256" key="1">
    <source>
        <dbReference type="ARBA" id="ARBA00022860"/>
    </source>
</evidence>
<dbReference type="GO" id="GO:0005516">
    <property type="term" value="F:calmodulin binding"/>
    <property type="evidence" value="ECO:0007669"/>
    <property type="project" value="UniProtKB-KW"/>
</dbReference>
<keyword evidence="9" id="KW-1185">Reference proteome</keyword>
<sequence length="374" mass="42385">MGKASKWIRNFLLGKKEDKIKKIDAFCSEDKSGNTGSLIVSPKVKRRWSFGKLTGAGHKFSRSFDSADSAKLQIQALLETKTPRRLPKPLAKPSKDKNKAATKIQASFRSYLARRALHALRGLVKLQALVRGHLVRKQTTATLRGMHALMAIQVRARIHRVQMAEEANLLRQQSPPQHRQVPYSTDLITEENKDSNHMSVEEMLEVLKSRSGPLDGSYVKGRERDSMTYYSKHVPVVSKRENQYKKTLIIEPNSLENYRSMSEFNPTTIALSTSQRHSVPHGQSLSPNYMNKTESSRAKARSQSEPRQRPIRGTRHKGKSVESPLNGPRQNLFSNSLRFDHGSMDHWVINFHGSTNDSRRNSFGSSSVTTDSYY</sequence>
<dbReference type="PANTHER" id="PTHR32295:SF263">
    <property type="entry name" value="DUF4005 DOMAIN-CONTAINING PROTEIN"/>
    <property type="match status" value="1"/>
</dbReference>
<dbReference type="SMART" id="SM00015">
    <property type="entry name" value="IQ"/>
    <property type="match status" value="2"/>
</dbReference>
<dbReference type="Gramene" id="XM_028370883.1">
    <property type="protein sequence ID" value="XP_028226684.1"/>
    <property type="gene ID" value="LOC114407690"/>
</dbReference>
<dbReference type="Gene3D" id="1.20.5.190">
    <property type="match status" value="1"/>
</dbReference>
<evidence type="ECO:0000313" key="7">
    <source>
        <dbReference type="EMBL" id="KHN31452.1"/>
    </source>
</evidence>
<feature type="domain" description="DUF4005" evidence="6">
    <location>
        <begin position="259"/>
        <end position="318"/>
    </location>
</feature>
<dbReference type="EMBL" id="QZWG01000003">
    <property type="protein sequence ID" value="RZC22338.1"/>
    <property type="molecule type" value="Genomic_DNA"/>
</dbReference>
<dbReference type="AlphaFoldDB" id="A0A0B2RI19"/>
<dbReference type="InterPro" id="IPR027417">
    <property type="entry name" value="P-loop_NTPase"/>
</dbReference>
<feature type="compositionally biased region" description="Basic residues" evidence="5">
    <location>
        <begin position="309"/>
        <end position="318"/>
    </location>
</feature>
<dbReference type="PROSITE" id="PS50096">
    <property type="entry name" value="IQ"/>
    <property type="match status" value="2"/>
</dbReference>